<dbReference type="AlphaFoldDB" id="A0A0B3RT54"/>
<proteinExistence type="predicted"/>
<dbReference type="EMBL" id="JSUQ01000019">
    <property type="protein sequence ID" value="KHQ51202.1"/>
    <property type="molecule type" value="Genomic_DNA"/>
</dbReference>
<organism evidence="1 2">
    <name type="scientific">Mameliella alba</name>
    <dbReference type="NCBI Taxonomy" id="561184"/>
    <lineage>
        <taxon>Bacteria</taxon>
        <taxon>Pseudomonadati</taxon>
        <taxon>Pseudomonadota</taxon>
        <taxon>Alphaproteobacteria</taxon>
        <taxon>Rhodobacterales</taxon>
        <taxon>Roseobacteraceae</taxon>
        <taxon>Mameliella</taxon>
    </lineage>
</organism>
<sequence>MPNYILDTCVDIDPKHSNYPDYFFKDLLSNTRVKLVIGGTKALSEAKAKAKLTELLNNLRDRNQVTIVSQEKVDEAEDRLAKRIHEIIGDTPPECDDLHIFALANVSGCLLVISRDNRMATCRNNIRNRVGHEYCPDISVIQNEAAYKKTK</sequence>
<dbReference type="RefSeq" id="WP_139022669.1">
    <property type="nucleotide sequence ID" value="NZ_JSUQ01000019.1"/>
</dbReference>
<name>A0A0B3RT54_9RHOB</name>
<keyword evidence="2" id="KW-1185">Reference proteome</keyword>
<evidence type="ECO:0000313" key="1">
    <source>
        <dbReference type="EMBL" id="KHQ51202.1"/>
    </source>
</evidence>
<dbReference type="Proteomes" id="UP000030960">
    <property type="component" value="Unassembled WGS sequence"/>
</dbReference>
<accession>A0A0B3RT54</accession>
<reference evidence="1 2" key="1">
    <citation type="submission" date="2014-10" db="EMBL/GenBank/DDBJ databases">
        <title>Genome sequence of Ponticoccus sp. strain UMTAT08 isolated from clonal culture of toxic dinoflagellate Alexandrium tamiyavanichii.</title>
        <authorList>
            <person name="Gan H.Y."/>
            <person name="Muhd D.-D."/>
            <person name="Mohd Noor M.E."/>
            <person name="Yeong Y.S."/>
            <person name="Usup G."/>
        </authorList>
    </citation>
    <scope>NUCLEOTIDE SEQUENCE [LARGE SCALE GENOMIC DNA]</scope>
    <source>
        <strain evidence="1 2">UMTAT08</strain>
    </source>
</reference>
<protein>
    <recommendedName>
        <fullName evidence="3">PIN domain-containing protein</fullName>
    </recommendedName>
</protein>
<gene>
    <name evidence="1" type="ORF">OA50_04234</name>
</gene>
<evidence type="ECO:0000313" key="2">
    <source>
        <dbReference type="Proteomes" id="UP000030960"/>
    </source>
</evidence>
<evidence type="ECO:0008006" key="3">
    <source>
        <dbReference type="Google" id="ProtNLM"/>
    </source>
</evidence>
<dbReference type="OrthoDB" id="7872921at2"/>
<comment type="caution">
    <text evidence="1">The sequence shown here is derived from an EMBL/GenBank/DDBJ whole genome shotgun (WGS) entry which is preliminary data.</text>
</comment>